<dbReference type="EMBL" id="BONF01000019">
    <property type="protein sequence ID" value="GIF82226.1"/>
    <property type="molecule type" value="Genomic_DNA"/>
</dbReference>
<keyword evidence="2" id="KW-1185">Reference proteome</keyword>
<proteinExistence type="predicted"/>
<gene>
    <name evidence="1" type="ORF">Cba03nite_35750</name>
</gene>
<name>A0A8J3NK52_9ACTN</name>
<evidence type="ECO:0000313" key="2">
    <source>
        <dbReference type="Proteomes" id="UP000601223"/>
    </source>
</evidence>
<dbReference type="AlphaFoldDB" id="A0A8J3NK52"/>
<organism evidence="1 2">
    <name type="scientific">Catellatospora bangladeshensis</name>
    <dbReference type="NCBI Taxonomy" id="310355"/>
    <lineage>
        <taxon>Bacteria</taxon>
        <taxon>Bacillati</taxon>
        <taxon>Actinomycetota</taxon>
        <taxon>Actinomycetes</taxon>
        <taxon>Micromonosporales</taxon>
        <taxon>Micromonosporaceae</taxon>
        <taxon>Catellatospora</taxon>
    </lineage>
</organism>
<evidence type="ECO:0000313" key="1">
    <source>
        <dbReference type="EMBL" id="GIF82226.1"/>
    </source>
</evidence>
<accession>A0A8J3NK52</accession>
<sequence length="83" mass="8396">MLPSAQAGAEQATSAATGVGAAWPFGAETMATARVAVTLAATAIAQRAERRIERVGVFGMASLLGKLTVNVHGCTGANVVFKH</sequence>
<protein>
    <submittedName>
        <fullName evidence="1">Uncharacterized protein</fullName>
    </submittedName>
</protein>
<comment type="caution">
    <text evidence="1">The sequence shown here is derived from an EMBL/GenBank/DDBJ whole genome shotgun (WGS) entry which is preliminary data.</text>
</comment>
<dbReference type="Proteomes" id="UP000601223">
    <property type="component" value="Unassembled WGS sequence"/>
</dbReference>
<reference evidence="1 2" key="1">
    <citation type="submission" date="2021-01" db="EMBL/GenBank/DDBJ databases">
        <title>Whole genome shotgun sequence of Catellatospora bangladeshensis NBRC 107357.</title>
        <authorList>
            <person name="Komaki H."/>
            <person name="Tamura T."/>
        </authorList>
    </citation>
    <scope>NUCLEOTIDE SEQUENCE [LARGE SCALE GENOMIC DNA]</scope>
    <source>
        <strain evidence="1 2">NBRC 107357</strain>
    </source>
</reference>